<name>A0A4P9ZMF4_9FUNG</name>
<gene>
    <name evidence="4" type="ORF">BJ085DRAFT_33429</name>
</gene>
<feature type="compositionally biased region" description="Polar residues" evidence="1">
    <location>
        <begin position="48"/>
        <end position="68"/>
    </location>
</feature>
<evidence type="ECO:0000256" key="1">
    <source>
        <dbReference type="SAM" id="MobiDB-lite"/>
    </source>
</evidence>
<sequence length="481" mass="55145">MMKPYVVPVTLLSLALTQSVVGRPQPMGACCSVDRGISLDEVEYQSGDHLNTNPDSSDTQAKPPSQNMGFHYTPNYQLALIPQEIRGRIYRTLDNDSLLRLSETNRLLHTNVKTDQESQEFLKPADAIAAAIWSDKWNLSVDEKGPPTGEANPSHRSNLSEEESKKVTKPLQGYEKYREDSNNALREFKADWEYLDFTGLNSAQKRVLFPALYSLIESSEESIIKLFEKILPLDSGSIPVDAPELQYYTNKWFGITSEHDVKLTFEWQTAVSAYAVLATFGRFPTLRKLEQLIMEHRPSMYRELQPFVTLLHWEFDHSSAGPEAPENYTFGYDCRYAGDMGFTKAEEECRTHMESKSAEFGLLDQWTAEGFIYFHRNSHGKPKLAIRVRRSAVNQLIKDSQFPELNNSWLPHSNLERQQELMHNQPMYEPVKPSLSTSESFSSSWDSDEFMWPDSRREPTLSNPIPDKGYTDHFDITKLML</sequence>
<proteinExistence type="predicted"/>
<dbReference type="AlphaFoldDB" id="A0A4P9ZMF4"/>
<accession>A0A4P9ZMF4</accession>
<feature type="region of interest" description="Disordered" evidence="1">
    <location>
        <begin position="142"/>
        <end position="171"/>
    </location>
</feature>
<dbReference type="EMBL" id="ML003852">
    <property type="protein sequence ID" value="RKP33460.1"/>
    <property type="molecule type" value="Genomic_DNA"/>
</dbReference>
<dbReference type="InterPro" id="IPR001810">
    <property type="entry name" value="F-box_dom"/>
</dbReference>
<feature type="region of interest" description="Disordered" evidence="1">
    <location>
        <begin position="46"/>
        <end position="69"/>
    </location>
</feature>
<feature type="domain" description="F-box" evidence="3">
    <location>
        <begin position="75"/>
        <end position="121"/>
    </location>
</feature>
<dbReference type="PROSITE" id="PS50181">
    <property type="entry name" value="FBOX"/>
    <property type="match status" value="1"/>
</dbReference>
<evidence type="ECO:0000313" key="4">
    <source>
        <dbReference type="EMBL" id="RKP33460.1"/>
    </source>
</evidence>
<feature type="signal peptide" evidence="2">
    <location>
        <begin position="1"/>
        <end position="22"/>
    </location>
</feature>
<evidence type="ECO:0000313" key="5">
    <source>
        <dbReference type="Proteomes" id="UP000268162"/>
    </source>
</evidence>
<keyword evidence="5" id="KW-1185">Reference proteome</keyword>
<reference evidence="5" key="1">
    <citation type="journal article" date="2018" name="Nat. Microbiol.">
        <title>Leveraging single-cell genomics to expand the fungal tree of life.</title>
        <authorList>
            <person name="Ahrendt S.R."/>
            <person name="Quandt C.A."/>
            <person name="Ciobanu D."/>
            <person name="Clum A."/>
            <person name="Salamov A."/>
            <person name="Andreopoulos B."/>
            <person name="Cheng J.F."/>
            <person name="Woyke T."/>
            <person name="Pelin A."/>
            <person name="Henrissat B."/>
            <person name="Reynolds N.K."/>
            <person name="Benny G.L."/>
            <person name="Smith M.E."/>
            <person name="James T.Y."/>
            <person name="Grigoriev I.V."/>
        </authorList>
    </citation>
    <scope>NUCLEOTIDE SEQUENCE [LARGE SCALE GENOMIC DNA]</scope>
    <source>
        <strain evidence="5">RSA 468</strain>
    </source>
</reference>
<evidence type="ECO:0000256" key="2">
    <source>
        <dbReference type="SAM" id="SignalP"/>
    </source>
</evidence>
<dbReference type="Proteomes" id="UP000268162">
    <property type="component" value="Unassembled WGS sequence"/>
</dbReference>
<organism evidence="4 5">
    <name type="scientific">Dimargaris cristalligena</name>
    <dbReference type="NCBI Taxonomy" id="215637"/>
    <lineage>
        <taxon>Eukaryota</taxon>
        <taxon>Fungi</taxon>
        <taxon>Fungi incertae sedis</taxon>
        <taxon>Zoopagomycota</taxon>
        <taxon>Kickxellomycotina</taxon>
        <taxon>Dimargaritomycetes</taxon>
        <taxon>Dimargaritales</taxon>
        <taxon>Dimargaritaceae</taxon>
        <taxon>Dimargaris</taxon>
    </lineage>
</organism>
<evidence type="ECO:0000259" key="3">
    <source>
        <dbReference type="PROSITE" id="PS50181"/>
    </source>
</evidence>
<feature type="chain" id="PRO_5020444020" description="F-box domain-containing protein" evidence="2">
    <location>
        <begin position="23"/>
        <end position="481"/>
    </location>
</feature>
<keyword evidence="2" id="KW-0732">Signal</keyword>
<protein>
    <recommendedName>
        <fullName evidence="3">F-box domain-containing protein</fullName>
    </recommendedName>
</protein>